<evidence type="ECO:0008006" key="4">
    <source>
        <dbReference type="Google" id="ProtNLM"/>
    </source>
</evidence>
<accession>A0A840EAK8</accession>
<evidence type="ECO:0000313" key="3">
    <source>
        <dbReference type="Proteomes" id="UP000576209"/>
    </source>
</evidence>
<dbReference type="EMBL" id="JACIFF010000009">
    <property type="protein sequence ID" value="MBB4080585.1"/>
    <property type="molecule type" value="Genomic_DNA"/>
</dbReference>
<evidence type="ECO:0000256" key="1">
    <source>
        <dbReference type="SAM" id="Phobius"/>
    </source>
</evidence>
<dbReference type="Proteomes" id="UP000576209">
    <property type="component" value="Unassembled WGS sequence"/>
</dbReference>
<comment type="caution">
    <text evidence="2">The sequence shown here is derived from an EMBL/GenBank/DDBJ whole genome shotgun (WGS) entry which is preliminary data.</text>
</comment>
<reference evidence="2 3" key="1">
    <citation type="submission" date="2020-08" db="EMBL/GenBank/DDBJ databases">
        <title>Genomic Encyclopedia of Type Strains, Phase IV (KMG-IV): sequencing the most valuable type-strain genomes for metagenomic binning, comparative biology and taxonomic classification.</title>
        <authorList>
            <person name="Goeker M."/>
        </authorList>
    </citation>
    <scope>NUCLEOTIDE SEQUENCE [LARGE SCALE GENOMIC DNA]</scope>
    <source>
        <strain evidence="2 3">DSM 105137</strain>
    </source>
</reference>
<feature type="transmembrane region" description="Helical" evidence="1">
    <location>
        <begin position="37"/>
        <end position="66"/>
    </location>
</feature>
<keyword evidence="1" id="KW-0812">Transmembrane</keyword>
<keyword evidence="1" id="KW-1133">Transmembrane helix</keyword>
<dbReference type="RefSeq" id="WP_183496819.1">
    <property type="nucleotide sequence ID" value="NZ_JACIFF010000009.1"/>
</dbReference>
<protein>
    <recommendedName>
        <fullName evidence="4">Inner membrane protein</fullName>
    </recommendedName>
</protein>
<gene>
    <name evidence="2" type="ORF">GGR28_003220</name>
</gene>
<evidence type="ECO:0000313" key="2">
    <source>
        <dbReference type="EMBL" id="MBB4080585.1"/>
    </source>
</evidence>
<dbReference type="AlphaFoldDB" id="A0A840EAK8"/>
<name>A0A840EAK8_9BACT</name>
<keyword evidence="1" id="KW-0472">Membrane</keyword>
<proteinExistence type="predicted"/>
<organism evidence="2 3">
    <name type="scientific">Neolewinella aquimaris</name>
    <dbReference type="NCBI Taxonomy" id="1835722"/>
    <lineage>
        <taxon>Bacteria</taxon>
        <taxon>Pseudomonadati</taxon>
        <taxon>Bacteroidota</taxon>
        <taxon>Saprospiria</taxon>
        <taxon>Saprospirales</taxon>
        <taxon>Lewinellaceae</taxon>
        <taxon>Neolewinella</taxon>
    </lineage>
</organism>
<sequence>MHLYTELLGYLAIAAGFYAITKKEMAGFRFWHLISSFIYVFYGVLIASGPLIISGAVFCIIHAYHLRKLRVFSFRMRRPGGV</sequence>
<keyword evidence="3" id="KW-1185">Reference proteome</keyword>